<proteinExistence type="inferred from homology"/>
<evidence type="ECO:0000313" key="3">
    <source>
        <dbReference type="EMBL" id="MCO6415594.1"/>
    </source>
</evidence>
<dbReference type="SUPFAM" id="SSF52096">
    <property type="entry name" value="ClpP/crotonase"/>
    <property type="match status" value="1"/>
</dbReference>
<comment type="caution">
    <text evidence="3">The sequence shown here is derived from an EMBL/GenBank/DDBJ whole genome shotgun (WGS) entry which is preliminary data.</text>
</comment>
<dbReference type="PANTHER" id="PTHR43459">
    <property type="entry name" value="ENOYL-COA HYDRATASE"/>
    <property type="match status" value="1"/>
</dbReference>
<dbReference type="InterPro" id="IPR014748">
    <property type="entry name" value="Enoyl-CoA_hydra_C"/>
</dbReference>
<organism evidence="3 4">
    <name type="scientific">Siccirubricoccus soli</name>
    <dbReference type="NCBI Taxonomy" id="2899147"/>
    <lineage>
        <taxon>Bacteria</taxon>
        <taxon>Pseudomonadati</taxon>
        <taxon>Pseudomonadota</taxon>
        <taxon>Alphaproteobacteria</taxon>
        <taxon>Acetobacterales</taxon>
        <taxon>Roseomonadaceae</taxon>
        <taxon>Siccirubricoccus</taxon>
    </lineage>
</organism>
<keyword evidence="4" id="KW-1185">Reference proteome</keyword>
<dbReference type="CDD" id="cd06558">
    <property type="entry name" value="crotonase-like"/>
    <property type="match status" value="1"/>
</dbReference>
<comment type="similarity">
    <text evidence="1 2">Belongs to the enoyl-CoA hydratase/isomerase family.</text>
</comment>
<evidence type="ECO:0000256" key="2">
    <source>
        <dbReference type="RuleBase" id="RU003707"/>
    </source>
</evidence>
<dbReference type="PROSITE" id="PS00166">
    <property type="entry name" value="ENOYL_COA_HYDRATASE"/>
    <property type="match status" value="1"/>
</dbReference>
<evidence type="ECO:0000313" key="4">
    <source>
        <dbReference type="Proteomes" id="UP001523392"/>
    </source>
</evidence>
<dbReference type="Gene3D" id="1.10.12.10">
    <property type="entry name" value="Lyase 2-enoyl-coa Hydratase, Chain A, domain 2"/>
    <property type="match status" value="1"/>
</dbReference>
<dbReference type="Proteomes" id="UP001523392">
    <property type="component" value="Unassembled WGS sequence"/>
</dbReference>
<name>A0ABT1D140_9PROT</name>
<dbReference type="Gene3D" id="3.90.226.10">
    <property type="entry name" value="2-enoyl-CoA Hydratase, Chain A, domain 1"/>
    <property type="match status" value="1"/>
</dbReference>
<sequence>MTTPLLVTSEGGVTWLRFNRPDRLNAIDQALAEAMRDAVAGLGADPGLRCVVLAGEGRAFMAGGDVTAFQGEGKEGRITAILDPMHEAVEALGALPVPVLASVQGAAAGAGMSIALGADLCIAAEEARFTLAYGRLGTVPDCGGTYALARLLGLQRAMGIALLGESLTAAEAQALGLVNRVVPGAALAAETEKLARQLAAGPREAQGQVKALLRGAAGRDLHGQLAAEREAFLACARTPDFTEGVAAFLGRRAPRFGG</sequence>
<protein>
    <submittedName>
        <fullName evidence="3">Enoyl-CoA hydratase-related protein</fullName>
    </submittedName>
</protein>
<dbReference type="InterPro" id="IPR001753">
    <property type="entry name" value="Enoyl-CoA_hydra/iso"/>
</dbReference>
<dbReference type="RefSeq" id="WP_252952193.1">
    <property type="nucleotide sequence ID" value="NZ_JAFIRR010000029.1"/>
</dbReference>
<gene>
    <name evidence="3" type="ORF">JYK14_05300</name>
</gene>
<dbReference type="Pfam" id="PF00378">
    <property type="entry name" value="ECH_1"/>
    <property type="match status" value="1"/>
</dbReference>
<dbReference type="InterPro" id="IPR018376">
    <property type="entry name" value="Enoyl-CoA_hyd/isom_CS"/>
</dbReference>
<dbReference type="InterPro" id="IPR029045">
    <property type="entry name" value="ClpP/crotonase-like_dom_sf"/>
</dbReference>
<reference evidence="3 4" key="1">
    <citation type="submission" date="2021-12" db="EMBL/GenBank/DDBJ databases">
        <title>Siccirubricoccus leaddurans sp. nov., a high concentration Zn2+ tolerance bacterium.</title>
        <authorList>
            <person name="Cao Y."/>
        </authorList>
    </citation>
    <scope>NUCLEOTIDE SEQUENCE [LARGE SCALE GENOMIC DNA]</scope>
    <source>
        <strain evidence="3 4">KC 17139</strain>
    </source>
</reference>
<dbReference type="EMBL" id="JAFIRR010000029">
    <property type="protein sequence ID" value="MCO6415594.1"/>
    <property type="molecule type" value="Genomic_DNA"/>
</dbReference>
<accession>A0ABT1D140</accession>
<evidence type="ECO:0000256" key="1">
    <source>
        <dbReference type="ARBA" id="ARBA00005254"/>
    </source>
</evidence>
<dbReference type="PANTHER" id="PTHR43459:SF1">
    <property type="entry name" value="EG:BACN32G11.4 PROTEIN"/>
    <property type="match status" value="1"/>
</dbReference>